<feature type="domain" description="B box-type" evidence="5">
    <location>
        <begin position="26"/>
        <end position="72"/>
    </location>
</feature>
<keyword evidence="1 3" id="KW-0863">Zinc-finger</keyword>
<feature type="region of interest" description="Disordered" evidence="4">
    <location>
        <begin position="129"/>
        <end position="152"/>
    </location>
</feature>
<dbReference type="GO" id="GO:0008270">
    <property type="term" value="F:zinc ion binding"/>
    <property type="evidence" value="ECO:0007669"/>
    <property type="project" value="UniProtKB-KW"/>
</dbReference>
<dbReference type="PROSITE" id="PS50119">
    <property type="entry name" value="ZF_BBOX"/>
    <property type="match status" value="1"/>
</dbReference>
<feature type="compositionally biased region" description="Basic and acidic residues" evidence="4">
    <location>
        <begin position="136"/>
        <end position="152"/>
    </location>
</feature>
<evidence type="ECO:0000313" key="6">
    <source>
        <dbReference type="Ensembl" id="ENSSPAP00000003157.1"/>
    </source>
</evidence>
<dbReference type="STRING" id="144197.ENSSPAP00000003157"/>
<evidence type="ECO:0000259" key="5">
    <source>
        <dbReference type="PROSITE" id="PS50119"/>
    </source>
</evidence>
<dbReference type="InterPro" id="IPR038446">
    <property type="entry name" value="CEBP_ZZ_sf"/>
</dbReference>
<keyword evidence="2" id="KW-0862">Zinc</keyword>
<evidence type="ECO:0000256" key="4">
    <source>
        <dbReference type="SAM" id="MobiDB-lite"/>
    </source>
</evidence>
<evidence type="ECO:0000256" key="2">
    <source>
        <dbReference type="ARBA" id="ARBA00022833"/>
    </source>
</evidence>
<dbReference type="Ensembl" id="ENSSPAT00000003210.1">
    <property type="protein sequence ID" value="ENSSPAP00000003157.1"/>
    <property type="gene ID" value="ENSSPAG00000002412.1"/>
</dbReference>
<dbReference type="AlphaFoldDB" id="A0A3B4ZN67"/>
<dbReference type="PANTHER" id="PTHR28634">
    <property type="entry name" value="ZINC FINGER B-BOX DOMAIN-CONTAINING PROTEIN 1"/>
    <property type="match status" value="1"/>
</dbReference>
<protein>
    <recommendedName>
        <fullName evidence="5">B box-type domain-containing protein</fullName>
    </recommendedName>
</protein>
<dbReference type="Gene3D" id="4.10.640.40">
    <property type="entry name" value="Cytoplasmic polyadenylation element-binding protein, ZZ domain"/>
    <property type="match status" value="1"/>
</dbReference>
<evidence type="ECO:0000256" key="1">
    <source>
        <dbReference type="ARBA" id="ARBA00022771"/>
    </source>
</evidence>
<dbReference type="PANTHER" id="PTHR28634:SF1">
    <property type="entry name" value="ZINC FINGER B-BOX DOMAIN-CONTAINING PROTEIN 1"/>
    <property type="match status" value="1"/>
</dbReference>
<proteinExistence type="predicted"/>
<keyword evidence="1 3" id="KW-0479">Metal-binding</keyword>
<evidence type="ECO:0000256" key="3">
    <source>
        <dbReference type="PROSITE-ProRule" id="PRU00024"/>
    </source>
</evidence>
<dbReference type="Pfam" id="PF22586">
    <property type="entry name" value="ANCHR-like_BBOX"/>
    <property type="match status" value="1"/>
</dbReference>
<reference evidence="6" key="1">
    <citation type="submission" date="2023-09" db="UniProtKB">
        <authorList>
            <consortium name="Ensembl"/>
        </authorList>
    </citation>
    <scope>IDENTIFICATION</scope>
</reference>
<dbReference type="InterPro" id="IPR037688">
    <property type="entry name" value="ZBBX"/>
</dbReference>
<organism evidence="6">
    <name type="scientific">Stegastes partitus</name>
    <name type="common">bicolor damselfish</name>
    <dbReference type="NCBI Taxonomy" id="144197"/>
    <lineage>
        <taxon>Eukaryota</taxon>
        <taxon>Metazoa</taxon>
        <taxon>Chordata</taxon>
        <taxon>Craniata</taxon>
        <taxon>Vertebrata</taxon>
        <taxon>Euteleostomi</taxon>
        <taxon>Actinopterygii</taxon>
        <taxon>Neopterygii</taxon>
        <taxon>Teleostei</taxon>
        <taxon>Neoteleostei</taxon>
        <taxon>Acanthomorphata</taxon>
        <taxon>Ovalentaria</taxon>
        <taxon>Pomacentridae</taxon>
        <taxon>Stegastes</taxon>
    </lineage>
</organism>
<accession>A0A3B4ZN67</accession>
<dbReference type="InterPro" id="IPR000315">
    <property type="entry name" value="Znf_B-box"/>
</dbReference>
<name>A0A3B4ZN67_9TELE</name>
<sequence length="191" mass="21747">MLFLASPLSPPPLQLSTSGLRRKNRLKGTICGQCEVKTAGLMCAECTENYCIGCFAKFHQKGALKLHSMIPIQVSIVACASSLSHLCVCLSVYDNKGFPSPLLIGEYNEEESASSFQEALRQWRGEKTMATQADLPPDREAEGQRKEGREERLPVKVEFKENSLTHLDRLRLKKHRRYRLHFFCFISYFLF</sequence>
<dbReference type="GeneTree" id="ENSGT00960000186767"/>